<reference evidence="1 2" key="1">
    <citation type="submission" date="2019-04" db="EMBL/GenBank/DDBJ databases">
        <authorList>
            <person name="Poehlein A."/>
            <person name="Bengelsdorf F.R."/>
            <person name="Duerre P."/>
            <person name="Daniel R."/>
        </authorList>
    </citation>
    <scope>NUCLEOTIDE SEQUENCE [LARGE SCALE GENOMIC DNA]</scope>
    <source>
        <strain evidence="1 2">BS-1</strain>
    </source>
</reference>
<protein>
    <submittedName>
        <fullName evidence="1">Phage terminase, small subunit</fullName>
    </submittedName>
</protein>
<gene>
    <name evidence="1" type="ORF">CAGA_24740</name>
</gene>
<proteinExistence type="predicted"/>
<name>A0A4Z0Y769_9FIRM</name>
<sequence length="110" mass="12522">MAKAKEVKESLIKQLQAKGADVTLYRALIDDYMWFYQQFHQMQADIRKRGRTYMTVSAAGKDYEKNNPSVDTALKYSKQMVAILQALGLSTETVIPPDVEAKKDNDECDL</sequence>
<dbReference type="RefSeq" id="WP_135661166.1">
    <property type="nucleotide sequence ID" value="NZ_SRMQ01000019.1"/>
</dbReference>
<organism evidence="1 2">
    <name type="scientific">Caproiciproducens galactitolivorans</name>
    <dbReference type="NCBI Taxonomy" id="642589"/>
    <lineage>
        <taxon>Bacteria</taxon>
        <taxon>Bacillati</taxon>
        <taxon>Bacillota</taxon>
        <taxon>Clostridia</taxon>
        <taxon>Eubacteriales</taxon>
        <taxon>Acutalibacteraceae</taxon>
        <taxon>Caproiciproducens</taxon>
    </lineage>
</organism>
<accession>A0A4Z0Y769</accession>
<evidence type="ECO:0000313" key="2">
    <source>
        <dbReference type="Proteomes" id="UP000297714"/>
    </source>
</evidence>
<dbReference type="AlphaFoldDB" id="A0A4Z0Y769"/>
<dbReference type="EMBL" id="SRMQ01000019">
    <property type="protein sequence ID" value="TGJ75375.1"/>
    <property type="molecule type" value="Genomic_DNA"/>
</dbReference>
<dbReference type="Proteomes" id="UP000297714">
    <property type="component" value="Unassembled WGS sequence"/>
</dbReference>
<dbReference type="InterPro" id="IPR006448">
    <property type="entry name" value="Phage_term_ssu_P27"/>
</dbReference>
<evidence type="ECO:0000313" key="1">
    <source>
        <dbReference type="EMBL" id="TGJ75375.1"/>
    </source>
</evidence>
<dbReference type="Pfam" id="PF05119">
    <property type="entry name" value="Terminase_4"/>
    <property type="match status" value="1"/>
</dbReference>
<keyword evidence="2" id="KW-1185">Reference proteome</keyword>
<comment type="caution">
    <text evidence="1">The sequence shown here is derived from an EMBL/GenBank/DDBJ whole genome shotgun (WGS) entry which is preliminary data.</text>
</comment>
<dbReference type="OrthoDB" id="1909243at2"/>